<evidence type="ECO:0000256" key="1">
    <source>
        <dbReference type="ARBA" id="ARBA00022448"/>
    </source>
</evidence>
<evidence type="ECO:0000259" key="6">
    <source>
        <dbReference type="PROSITE" id="PS50893"/>
    </source>
</evidence>
<evidence type="ECO:0000256" key="5">
    <source>
        <dbReference type="SAM" id="MobiDB-lite"/>
    </source>
</evidence>
<dbReference type="InterPro" id="IPR017871">
    <property type="entry name" value="ABC_transporter-like_CS"/>
</dbReference>
<accession>A0A4P7UEZ8</accession>
<evidence type="ECO:0000256" key="4">
    <source>
        <dbReference type="ARBA" id="ARBA00066388"/>
    </source>
</evidence>
<dbReference type="PANTHER" id="PTHR42781">
    <property type="entry name" value="SPERMIDINE/PUTRESCINE IMPORT ATP-BINDING PROTEIN POTA"/>
    <property type="match status" value="1"/>
</dbReference>
<feature type="region of interest" description="Disordered" evidence="5">
    <location>
        <begin position="1"/>
        <end position="26"/>
    </location>
</feature>
<protein>
    <recommendedName>
        <fullName evidence="4">ABC-type quaternary amine transporter</fullName>
        <ecNumber evidence="4">7.6.2.9</ecNumber>
    </recommendedName>
</protein>
<feature type="compositionally biased region" description="Low complexity" evidence="5">
    <location>
        <begin position="363"/>
        <end position="384"/>
    </location>
</feature>
<evidence type="ECO:0000256" key="2">
    <source>
        <dbReference type="ARBA" id="ARBA00022741"/>
    </source>
</evidence>
<keyword evidence="2" id="KW-0547">Nucleotide-binding</keyword>
<keyword evidence="1" id="KW-0813">Transport</keyword>
<evidence type="ECO:0000313" key="8">
    <source>
        <dbReference type="Proteomes" id="UP000297025"/>
    </source>
</evidence>
<dbReference type="Proteomes" id="UP000297025">
    <property type="component" value="Chromosome"/>
</dbReference>
<organism evidence="7 8">
    <name type="scientific">Nocardioides daphniae</name>
    <dbReference type="NCBI Taxonomy" id="402297"/>
    <lineage>
        <taxon>Bacteria</taxon>
        <taxon>Bacillati</taxon>
        <taxon>Actinomycetota</taxon>
        <taxon>Actinomycetes</taxon>
        <taxon>Propionibacteriales</taxon>
        <taxon>Nocardioidaceae</taxon>
        <taxon>Nocardioides</taxon>
    </lineage>
</organism>
<name>A0A4P7UEZ8_9ACTN</name>
<dbReference type="EMBL" id="CP038462">
    <property type="protein sequence ID" value="QCC78111.1"/>
    <property type="molecule type" value="Genomic_DNA"/>
</dbReference>
<dbReference type="FunFam" id="3.40.50.300:FF:000425">
    <property type="entry name" value="Probable ABC transporter, ATP-binding subunit"/>
    <property type="match status" value="1"/>
</dbReference>
<keyword evidence="3 7" id="KW-0067">ATP-binding</keyword>
<dbReference type="GO" id="GO:0015418">
    <property type="term" value="F:ABC-type quaternary ammonium compound transporting activity"/>
    <property type="evidence" value="ECO:0007669"/>
    <property type="project" value="UniProtKB-EC"/>
</dbReference>
<dbReference type="PANTHER" id="PTHR42781:SF4">
    <property type="entry name" value="SPERMIDINE_PUTRESCINE IMPORT ATP-BINDING PROTEIN POTA"/>
    <property type="match status" value="1"/>
</dbReference>
<dbReference type="EC" id="7.6.2.9" evidence="4"/>
<dbReference type="KEGG" id="ndp:E2C04_14650"/>
<dbReference type="GO" id="GO:0016887">
    <property type="term" value="F:ATP hydrolysis activity"/>
    <property type="evidence" value="ECO:0007669"/>
    <property type="project" value="InterPro"/>
</dbReference>
<gene>
    <name evidence="7" type="ORF">E2C04_14650</name>
</gene>
<evidence type="ECO:0000313" key="7">
    <source>
        <dbReference type="EMBL" id="QCC78111.1"/>
    </source>
</evidence>
<dbReference type="InterPro" id="IPR050093">
    <property type="entry name" value="ABC_SmlMolc_Importer"/>
</dbReference>
<dbReference type="InterPro" id="IPR003439">
    <property type="entry name" value="ABC_transporter-like_ATP-bd"/>
</dbReference>
<dbReference type="GO" id="GO:0005524">
    <property type="term" value="F:ATP binding"/>
    <property type="evidence" value="ECO:0007669"/>
    <property type="project" value="UniProtKB-KW"/>
</dbReference>
<dbReference type="SMART" id="SM00382">
    <property type="entry name" value="AAA"/>
    <property type="match status" value="1"/>
</dbReference>
<dbReference type="AlphaFoldDB" id="A0A4P7UEZ8"/>
<dbReference type="Pfam" id="PF00005">
    <property type="entry name" value="ABC_tran"/>
    <property type="match status" value="1"/>
</dbReference>
<feature type="domain" description="ABC transporter" evidence="6">
    <location>
        <begin position="31"/>
        <end position="261"/>
    </location>
</feature>
<dbReference type="PROSITE" id="PS50893">
    <property type="entry name" value="ABC_TRANSPORTER_2"/>
    <property type="match status" value="1"/>
</dbReference>
<dbReference type="OrthoDB" id="3180400at2"/>
<dbReference type="SUPFAM" id="SSF52540">
    <property type="entry name" value="P-loop containing nucleoside triphosphate hydrolases"/>
    <property type="match status" value="1"/>
</dbReference>
<proteinExistence type="predicted"/>
<reference evidence="7 8" key="1">
    <citation type="journal article" date="2008" name="Int. J. Syst. Evol. Microbiol.">
        <title>Nocardioides daphniae sp. nov., isolated from Daphnia cucullata (Crustacea: Cladocera).</title>
        <authorList>
            <person name="Toth E.M."/>
            <person name="Keki Z."/>
            <person name="Homonnay Z.G."/>
            <person name="Borsodi A.K."/>
            <person name="Marialigeti K."/>
            <person name="Schumann P."/>
        </authorList>
    </citation>
    <scope>NUCLEOTIDE SEQUENCE [LARGE SCALE GENOMIC DNA]</scope>
    <source>
        <strain evidence="7 8">JCM 16608</strain>
    </source>
</reference>
<dbReference type="RefSeq" id="WP_135833149.1">
    <property type="nucleotide sequence ID" value="NZ_CP038462.1"/>
</dbReference>
<sequence length="384" mass="41383">MPDRSTKLRLAQPLHRSEREPRRPPLSAAQLELKSVEKVFGDSVAVHPTDLEVHDGEFLSIIGPSGCGKTTTLRMIAGLESPSAGRISFEGKDITTVPPHRREFGMVFQKFALFPHMDVAANIAYGLKLRKVSKREISARVDEMLERVGLTAFKHRNVTTLSGGQQQRVGIARALITKPRVVLLDEPTGALDAKLQLAMQSQLKQLQRDLGLTFIHVTHNQSEALAIADRVVVMNVGSIEQVGRPEEVFERPQTRHVAEFVGRNNILVGTVSSDGSTFSCALGELPLATPWPAGPATAVLRADAISVRPGRAIPTAPRSSCRRWSTPAPACRGSPAPVAPTSRSTSPHAPRSQWPLNSGTAIPSGSAPASFTSSTTTSPADPRH</sequence>
<evidence type="ECO:0000256" key="3">
    <source>
        <dbReference type="ARBA" id="ARBA00022840"/>
    </source>
</evidence>
<dbReference type="InterPro" id="IPR027417">
    <property type="entry name" value="P-loop_NTPase"/>
</dbReference>
<dbReference type="Gene3D" id="3.40.50.300">
    <property type="entry name" value="P-loop containing nucleotide triphosphate hydrolases"/>
    <property type="match status" value="1"/>
</dbReference>
<feature type="region of interest" description="Disordered" evidence="5">
    <location>
        <begin position="314"/>
        <end position="384"/>
    </location>
</feature>
<dbReference type="InterPro" id="IPR003593">
    <property type="entry name" value="AAA+_ATPase"/>
</dbReference>
<dbReference type="PROSITE" id="PS00211">
    <property type="entry name" value="ABC_TRANSPORTER_1"/>
    <property type="match status" value="1"/>
</dbReference>